<keyword evidence="1" id="KW-0812">Transmembrane</keyword>
<comment type="caution">
    <text evidence="2">The sequence shown here is derived from an EMBL/GenBank/DDBJ whole genome shotgun (WGS) entry which is preliminary data.</text>
</comment>
<feature type="transmembrane region" description="Helical" evidence="1">
    <location>
        <begin position="105"/>
        <end position="126"/>
    </location>
</feature>
<feature type="transmembrane region" description="Helical" evidence="1">
    <location>
        <begin position="133"/>
        <end position="153"/>
    </location>
</feature>
<gene>
    <name evidence="2" type="ORF">EWF95_11910</name>
</gene>
<dbReference type="EMBL" id="SESI01000003">
    <property type="protein sequence ID" value="TQQ79705.1"/>
    <property type="molecule type" value="Genomic_DNA"/>
</dbReference>
<evidence type="ECO:0000313" key="2">
    <source>
        <dbReference type="EMBL" id="TQQ79705.1"/>
    </source>
</evidence>
<dbReference type="AlphaFoldDB" id="A0A544QM77"/>
<dbReference type="RefSeq" id="WP_142444294.1">
    <property type="nucleotide sequence ID" value="NZ_SESI01000003.1"/>
</dbReference>
<reference evidence="2 3" key="1">
    <citation type="submission" date="2019-02" db="EMBL/GenBank/DDBJ databases">
        <title>Halonotius sp. a new haloqrchaeon isolated from saline water.</title>
        <authorList>
            <person name="Duran-Viseras A."/>
            <person name="Sanchez-Porro C."/>
            <person name="Ventosa A."/>
        </authorList>
    </citation>
    <scope>NUCLEOTIDE SEQUENCE [LARGE SCALE GENOMIC DNA]</scope>
    <source>
        <strain evidence="2 3">F9-27</strain>
    </source>
</reference>
<protein>
    <submittedName>
        <fullName evidence="2">Uncharacterized protein</fullName>
    </submittedName>
</protein>
<accession>A0A544QM77</accession>
<evidence type="ECO:0000256" key="1">
    <source>
        <dbReference type="SAM" id="Phobius"/>
    </source>
</evidence>
<dbReference type="OrthoDB" id="342532at2157"/>
<feature type="transmembrane region" description="Helical" evidence="1">
    <location>
        <begin position="31"/>
        <end position="49"/>
    </location>
</feature>
<organism evidence="2 3">
    <name type="scientific">Halonotius roseus</name>
    <dbReference type="NCBI Taxonomy" id="2511997"/>
    <lineage>
        <taxon>Archaea</taxon>
        <taxon>Methanobacteriati</taxon>
        <taxon>Methanobacteriota</taxon>
        <taxon>Stenosarchaea group</taxon>
        <taxon>Halobacteria</taxon>
        <taxon>Halobacteriales</taxon>
        <taxon>Haloferacaceae</taxon>
        <taxon>Halonotius</taxon>
    </lineage>
</organism>
<proteinExistence type="predicted"/>
<sequence>MTPPQPPDPQIADSVPDALERLFRDGRGNAVLAWLLVAVLIVVFVESLLSVDYRWILFVAVVGAVVCLPPLAYREWRVMLPWELLVVALLPILVRGLVGGTVGTVATYISLAALALLVVVELHMFTSLTVTHWFAIALVVLTTLAVVGVWTIFRWSADLYLGTAYLVDNETLMIEWLYVTVAGVVAGILFDGYFSRRDRQLWRVLRRVIGR</sequence>
<keyword evidence="1" id="KW-1133">Transmembrane helix</keyword>
<dbReference type="Proteomes" id="UP000315385">
    <property type="component" value="Unassembled WGS sequence"/>
</dbReference>
<keyword evidence="1" id="KW-0472">Membrane</keyword>
<keyword evidence="3" id="KW-1185">Reference proteome</keyword>
<feature type="transmembrane region" description="Helical" evidence="1">
    <location>
        <begin position="173"/>
        <end position="194"/>
    </location>
</feature>
<feature type="transmembrane region" description="Helical" evidence="1">
    <location>
        <begin position="55"/>
        <end position="73"/>
    </location>
</feature>
<name>A0A544QM77_9EURY</name>
<evidence type="ECO:0000313" key="3">
    <source>
        <dbReference type="Proteomes" id="UP000315385"/>
    </source>
</evidence>